<keyword evidence="2 5" id="KW-0413">Isomerase</keyword>
<comment type="catalytic activity">
    <reaction evidence="5">
        <text>a uridine in RNA = a pseudouridine in RNA</text>
        <dbReference type="Rhea" id="RHEA:48348"/>
        <dbReference type="Rhea" id="RHEA-COMP:12068"/>
        <dbReference type="Rhea" id="RHEA-COMP:12069"/>
        <dbReference type="ChEBI" id="CHEBI:65314"/>
        <dbReference type="ChEBI" id="CHEBI:65315"/>
    </reaction>
</comment>
<keyword evidence="4" id="KW-0694">RNA-binding</keyword>
<dbReference type="AlphaFoldDB" id="A0A7L5DVN7"/>
<comment type="similarity">
    <text evidence="1 5">Belongs to the pseudouridine synthase RluA family.</text>
</comment>
<dbReference type="GO" id="GO:0140098">
    <property type="term" value="F:catalytic activity, acting on RNA"/>
    <property type="evidence" value="ECO:0007669"/>
    <property type="project" value="UniProtKB-ARBA"/>
</dbReference>
<dbReference type="InterPro" id="IPR006145">
    <property type="entry name" value="PsdUridine_synth_RsuA/RluA"/>
</dbReference>
<name>A0A7L5DVN7_9BACT</name>
<accession>A0A7L5DVN7</accession>
<keyword evidence="9" id="KW-1185">Reference proteome</keyword>
<dbReference type="PANTHER" id="PTHR21600">
    <property type="entry name" value="MITOCHONDRIAL RNA PSEUDOURIDINE SYNTHASE"/>
    <property type="match status" value="1"/>
</dbReference>
<dbReference type="GO" id="GO:0009982">
    <property type="term" value="F:pseudouridine synthase activity"/>
    <property type="evidence" value="ECO:0007669"/>
    <property type="project" value="InterPro"/>
</dbReference>
<dbReference type="InterPro" id="IPR006225">
    <property type="entry name" value="PsdUridine_synth_RluC/D"/>
</dbReference>
<dbReference type="Pfam" id="PF00849">
    <property type="entry name" value="PseudoU_synth_2"/>
    <property type="match status" value="1"/>
</dbReference>
<dbReference type="InterPro" id="IPR006224">
    <property type="entry name" value="PsdUridine_synth_RluA-like_CS"/>
</dbReference>
<evidence type="ECO:0000256" key="2">
    <source>
        <dbReference type="ARBA" id="ARBA00023235"/>
    </source>
</evidence>
<dbReference type="EC" id="5.4.99.-" evidence="5"/>
<dbReference type="Proteomes" id="UP000501128">
    <property type="component" value="Chromosome"/>
</dbReference>
<feature type="domain" description="Pseudouridine synthase RsuA/RluA-like" evidence="7">
    <location>
        <begin position="106"/>
        <end position="257"/>
    </location>
</feature>
<evidence type="ECO:0000256" key="4">
    <source>
        <dbReference type="PROSITE-ProRule" id="PRU00182"/>
    </source>
</evidence>
<dbReference type="InterPro" id="IPR050188">
    <property type="entry name" value="RluA_PseudoU_synthase"/>
</dbReference>
<evidence type="ECO:0000259" key="7">
    <source>
        <dbReference type="Pfam" id="PF00849"/>
    </source>
</evidence>
<dbReference type="GO" id="GO:0003723">
    <property type="term" value="F:RNA binding"/>
    <property type="evidence" value="ECO:0007669"/>
    <property type="project" value="UniProtKB-KW"/>
</dbReference>
<gene>
    <name evidence="8" type="ORF">HH216_18610</name>
</gene>
<dbReference type="GO" id="GO:0000455">
    <property type="term" value="P:enzyme-directed rRNA pseudouridine synthesis"/>
    <property type="evidence" value="ECO:0007669"/>
    <property type="project" value="TreeGrafter"/>
</dbReference>
<reference evidence="8 9" key="1">
    <citation type="submission" date="2020-04" db="EMBL/GenBank/DDBJ databases">
        <title>Genome sequencing of novel species.</title>
        <authorList>
            <person name="Heo J."/>
            <person name="Kim S.-J."/>
            <person name="Kim J.-S."/>
            <person name="Hong S.-B."/>
            <person name="Kwon S.-W."/>
        </authorList>
    </citation>
    <scope>NUCLEOTIDE SEQUENCE [LARGE SCALE GENOMIC DNA]</scope>
    <source>
        <strain evidence="8 9">CJU-R4</strain>
    </source>
</reference>
<protein>
    <recommendedName>
        <fullName evidence="5">Pseudouridine synthase</fullName>
        <ecNumber evidence="5">5.4.99.-</ecNumber>
    </recommendedName>
</protein>
<dbReference type="InterPro" id="IPR020103">
    <property type="entry name" value="PsdUridine_synth_cat_dom_sf"/>
</dbReference>
<evidence type="ECO:0000313" key="9">
    <source>
        <dbReference type="Proteomes" id="UP000501128"/>
    </source>
</evidence>
<evidence type="ECO:0000256" key="1">
    <source>
        <dbReference type="ARBA" id="ARBA00010876"/>
    </source>
</evidence>
<comment type="function">
    <text evidence="5">Responsible for synthesis of pseudouridine from uracil.</text>
</comment>
<evidence type="ECO:0000256" key="6">
    <source>
        <dbReference type="SAM" id="MobiDB-lite"/>
    </source>
</evidence>
<dbReference type="EMBL" id="CP051677">
    <property type="protein sequence ID" value="QJD81423.1"/>
    <property type="molecule type" value="Genomic_DNA"/>
</dbReference>
<dbReference type="KEGG" id="srho:HH216_18610"/>
<evidence type="ECO:0000313" key="8">
    <source>
        <dbReference type="EMBL" id="QJD81423.1"/>
    </source>
</evidence>
<feature type="region of interest" description="Disordered" evidence="6">
    <location>
        <begin position="1"/>
        <end position="29"/>
    </location>
</feature>
<dbReference type="CDD" id="cd02869">
    <property type="entry name" value="PseudoU_synth_RluA_like"/>
    <property type="match status" value="1"/>
</dbReference>
<dbReference type="Gene3D" id="3.30.2350.10">
    <property type="entry name" value="Pseudouridine synthase"/>
    <property type="match status" value="1"/>
</dbReference>
<evidence type="ECO:0000256" key="3">
    <source>
        <dbReference type="PIRSR" id="PIRSR606225-1"/>
    </source>
</evidence>
<proteinExistence type="inferred from homology"/>
<dbReference type="PANTHER" id="PTHR21600:SF44">
    <property type="entry name" value="RIBOSOMAL LARGE SUBUNIT PSEUDOURIDINE SYNTHASE D"/>
    <property type="match status" value="1"/>
</dbReference>
<dbReference type="SUPFAM" id="SSF55120">
    <property type="entry name" value="Pseudouridine synthase"/>
    <property type="match status" value="1"/>
</dbReference>
<dbReference type="NCBIfam" id="TIGR00005">
    <property type="entry name" value="rluA_subfam"/>
    <property type="match status" value="1"/>
</dbReference>
<feature type="compositionally biased region" description="Basic and acidic residues" evidence="6">
    <location>
        <begin position="10"/>
        <end position="24"/>
    </location>
</feature>
<dbReference type="PROSITE" id="PS50889">
    <property type="entry name" value="S4"/>
    <property type="match status" value="1"/>
</dbReference>
<evidence type="ECO:0000256" key="5">
    <source>
        <dbReference type="RuleBase" id="RU362028"/>
    </source>
</evidence>
<sequence>MFEDEEDDYTPEKPEREHRPRGQRTDQQLTVKEPAELMAFLIASLPHKNRNNIKSLLSNQQIKIDGRISSQFNQPLRPGQIVTVSAARAPRTAQFRGLTILYEDQHLIIINKQAGILSMGTEKQRDHTAYSILSSYVKTENPKNRIFIVHRLDRETSGVMMFARSERVQRLMQESWNETIRQRTYVALVEGVPSPEQGKIESYLHESKALIVYSSQNPDTGQLAITNYKVVRAANGYALLELELETGRKNQIRVHMQDIKHPIAGDSKYGAESDPIGRLGLHAEVLAFEHPITKAPMRFDAPIPKGFLAVLK</sequence>
<feature type="active site" evidence="3">
    <location>
        <position position="153"/>
    </location>
</feature>
<organism evidence="8 9">
    <name type="scientific">Spirosoma rhododendri</name>
    <dbReference type="NCBI Taxonomy" id="2728024"/>
    <lineage>
        <taxon>Bacteria</taxon>
        <taxon>Pseudomonadati</taxon>
        <taxon>Bacteroidota</taxon>
        <taxon>Cytophagia</taxon>
        <taxon>Cytophagales</taxon>
        <taxon>Cytophagaceae</taxon>
        <taxon>Spirosoma</taxon>
    </lineage>
</organism>
<dbReference type="PROSITE" id="PS01129">
    <property type="entry name" value="PSI_RLU"/>
    <property type="match status" value="1"/>
</dbReference>